<dbReference type="Gene3D" id="2.130.10.10">
    <property type="entry name" value="YVTN repeat-like/Quinoprotein amine dehydrogenase"/>
    <property type="match status" value="4"/>
</dbReference>
<sequence length="1140" mass="124425">MDAGKNSATNDADFANDIARQAQLFQQRFSDNTPGAAGRDVKLDRSRLESVLTLFQQTQDTATTISNGEGEEQDDFEPPERIGRFKVDGIIGVGGFSTVYQAHDDVLLRDVALKSIRRRVKVANVEDDSRMHEARAAARLSHPNLVPLYEVFQDADAVYLVSELCLGSTLAEWLTAHPGPIDAQMACGTCFELTEAIIHVHDCGLVHRDIKPGNIMISESVGTDGRLKLTPRLTDFGLVRDIFADSGLVKSYRLVGTLLFMAPEQVLQNEQWHGKACDIFAIGIVLYRMLTGKLPHQGDKAIELFHSICVEPPIPPRKFVPSLSPDLEAICLKCLAKDPANRYATASDLRDDLYRYQRGLMVEARPRSLAERTWVAIRRSPLESGLLATIILLLVAGTVILGHSNRRLNEHQSQLELAFGEVIASEHRAVKARKQFREQRDLAKVTERQAVETAYVSDLRHAYDALSHNNLVGALEISESIEKYAAGILPTGIDLNILQTQARENWTRLPSASTPIRQIAMFPDSFRFLVADEEGPIRIYRRSDGQIEHEIAQRDGTRRFAVAISPDGQLLAVGNQIAQDGDWLKALNQVEFISLGERAVPDMIPDLPTTVESLAFSNDGRLLAVGCRYQSVQVVDVESGNLVQSVRSTRRNHELAFSNDGHELLVLKESTQVRWTDLKNNKKSAEVKTKRYVNRWAWAESGAKLAACFSGWHGVAVVDLADAKHSEIELLHNSGIATCVAISPDGQRVVAGTQNGAILKWDLRELPSGGSDAKETRSRWPAGDAAILHAGYVTEIAIDSQGRIFSGGEDGSLALSSFENAPPPAIELQFETRCAALAPDGQTAFVGCSGGAVLAIDTVSHAVTSVVPKASAALAFDAEPRCLQVSHDGRWLGVGTVGGDLLVIDLHDPTASYRVTNPDYEDQRDNCAKGIRFAPNGDRLVFSTANGYHVGFYALPHATGELTRLAGQVVALRHQAITLLDDQRCLMFGDSIGEFILGGSDATLVGRGMAKFVTACYAPEEGIIYSAALDNRIRKHDSNGGMIETSARWNSPAGSAAQNFEVTALAITPDGRNLLTGGSDGSIGIWNARDLRNLGFVVAGDGQAPVTDIQFSDDGKTWIYCRKTENRSLGKIPFHINQLD</sequence>
<dbReference type="RefSeq" id="WP_145345983.1">
    <property type="nucleotide sequence ID" value="NZ_CP036261.1"/>
</dbReference>
<dbReference type="EC" id="2.7.11.1" evidence="8"/>
<reference evidence="8 9" key="1">
    <citation type="submission" date="2019-02" db="EMBL/GenBank/DDBJ databases">
        <title>Deep-cultivation of Planctomycetes and their phenomic and genomic characterization uncovers novel biology.</title>
        <authorList>
            <person name="Wiegand S."/>
            <person name="Jogler M."/>
            <person name="Boedeker C."/>
            <person name="Pinto D."/>
            <person name="Vollmers J."/>
            <person name="Rivas-Marin E."/>
            <person name="Kohn T."/>
            <person name="Peeters S.H."/>
            <person name="Heuer A."/>
            <person name="Rast P."/>
            <person name="Oberbeckmann S."/>
            <person name="Bunk B."/>
            <person name="Jeske O."/>
            <person name="Meyerdierks A."/>
            <person name="Storesund J.E."/>
            <person name="Kallscheuer N."/>
            <person name="Luecker S."/>
            <person name="Lage O.M."/>
            <person name="Pohl T."/>
            <person name="Merkel B.J."/>
            <person name="Hornburger P."/>
            <person name="Mueller R.-W."/>
            <person name="Bruemmer F."/>
            <person name="Labrenz M."/>
            <person name="Spormann A.M."/>
            <person name="Op den Camp H."/>
            <person name="Overmann J."/>
            <person name="Amann R."/>
            <person name="Jetten M.S.M."/>
            <person name="Mascher T."/>
            <person name="Medema M.H."/>
            <person name="Devos D.P."/>
            <person name="Kaster A.-K."/>
            <person name="Ovreas L."/>
            <person name="Rohde M."/>
            <person name="Galperin M.Y."/>
            <person name="Jogler C."/>
        </authorList>
    </citation>
    <scope>NUCLEOTIDE SEQUENCE [LARGE SCALE GENOMIC DNA]</scope>
    <source>
        <strain evidence="8 9">EC9</strain>
    </source>
</reference>
<evidence type="ECO:0000256" key="3">
    <source>
        <dbReference type="ARBA" id="ARBA00022777"/>
    </source>
</evidence>
<evidence type="ECO:0000256" key="4">
    <source>
        <dbReference type="ARBA" id="ARBA00022840"/>
    </source>
</evidence>
<keyword evidence="3 8" id="KW-0418">Kinase</keyword>
<evidence type="ECO:0000256" key="5">
    <source>
        <dbReference type="PROSITE-ProRule" id="PRU00221"/>
    </source>
</evidence>
<evidence type="ECO:0000313" key="8">
    <source>
        <dbReference type="EMBL" id="QDS88631.1"/>
    </source>
</evidence>
<dbReference type="InterPro" id="IPR017441">
    <property type="entry name" value="Protein_kinase_ATP_BS"/>
</dbReference>
<dbReference type="SUPFAM" id="SSF50978">
    <property type="entry name" value="WD40 repeat-like"/>
    <property type="match status" value="1"/>
</dbReference>
<keyword evidence="9" id="KW-1185">Reference proteome</keyword>
<dbReference type="InterPro" id="IPR008271">
    <property type="entry name" value="Ser/Thr_kinase_AS"/>
</dbReference>
<dbReference type="CDD" id="cd14014">
    <property type="entry name" value="STKc_PknB_like"/>
    <property type="match status" value="1"/>
</dbReference>
<proteinExistence type="predicted"/>
<dbReference type="SMART" id="SM00320">
    <property type="entry name" value="WD40"/>
    <property type="match status" value="7"/>
</dbReference>
<dbReference type="InterPro" id="IPR024977">
    <property type="entry name" value="Apc4-like_WD40_dom"/>
</dbReference>
<dbReference type="PANTHER" id="PTHR43289">
    <property type="entry name" value="MITOGEN-ACTIVATED PROTEIN KINASE KINASE KINASE 20-RELATED"/>
    <property type="match status" value="1"/>
</dbReference>
<dbReference type="InterPro" id="IPR011009">
    <property type="entry name" value="Kinase-like_dom_sf"/>
</dbReference>
<dbReference type="InterPro" id="IPR036322">
    <property type="entry name" value="WD40_repeat_dom_sf"/>
</dbReference>
<keyword evidence="4 6" id="KW-0067">ATP-binding</keyword>
<accession>A0A517M174</accession>
<dbReference type="InterPro" id="IPR000719">
    <property type="entry name" value="Prot_kinase_dom"/>
</dbReference>
<dbReference type="PROSITE" id="PS50082">
    <property type="entry name" value="WD_REPEATS_2"/>
    <property type="match status" value="2"/>
</dbReference>
<keyword evidence="5" id="KW-0853">WD repeat</keyword>
<dbReference type="EMBL" id="CP036261">
    <property type="protein sequence ID" value="QDS88631.1"/>
    <property type="molecule type" value="Genomic_DNA"/>
</dbReference>
<dbReference type="PROSITE" id="PS50011">
    <property type="entry name" value="PROTEIN_KINASE_DOM"/>
    <property type="match status" value="1"/>
</dbReference>
<dbReference type="SMART" id="SM00220">
    <property type="entry name" value="S_TKc"/>
    <property type="match status" value="1"/>
</dbReference>
<organism evidence="8 9">
    <name type="scientific">Rosistilla ulvae</name>
    <dbReference type="NCBI Taxonomy" id="1930277"/>
    <lineage>
        <taxon>Bacteria</taxon>
        <taxon>Pseudomonadati</taxon>
        <taxon>Planctomycetota</taxon>
        <taxon>Planctomycetia</taxon>
        <taxon>Pirellulales</taxon>
        <taxon>Pirellulaceae</taxon>
        <taxon>Rosistilla</taxon>
    </lineage>
</organism>
<dbReference type="Pfam" id="PF00400">
    <property type="entry name" value="WD40"/>
    <property type="match status" value="2"/>
</dbReference>
<dbReference type="PROSITE" id="PS00107">
    <property type="entry name" value="PROTEIN_KINASE_ATP"/>
    <property type="match status" value="1"/>
</dbReference>
<feature type="domain" description="Protein kinase" evidence="7">
    <location>
        <begin position="85"/>
        <end position="354"/>
    </location>
</feature>
<gene>
    <name evidence="8" type="primary">prkC_9</name>
    <name evidence="8" type="ORF">EC9_28220</name>
</gene>
<dbReference type="SUPFAM" id="SSF56112">
    <property type="entry name" value="Protein kinase-like (PK-like)"/>
    <property type="match status" value="1"/>
</dbReference>
<evidence type="ECO:0000313" key="9">
    <source>
        <dbReference type="Proteomes" id="UP000319557"/>
    </source>
</evidence>
<dbReference type="GO" id="GO:0004674">
    <property type="term" value="F:protein serine/threonine kinase activity"/>
    <property type="evidence" value="ECO:0007669"/>
    <property type="project" value="UniProtKB-EC"/>
</dbReference>
<keyword evidence="2 6" id="KW-0547">Nucleotide-binding</keyword>
<evidence type="ECO:0000256" key="6">
    <source>
        <dbReference type="PROSITE-ProRule" id="PRU10141"/>
    </source>
</evidence>
<feature type="repeat" description="WD" evidence="5">
    <location>
        <begin position="730"/>
        <end position="764"/>
    </location>
</feature>
<keyword evidence="1 8" id="KW-0808">Transferase</keyword>
<protein>
    <submittedName>
        <fullName evidence="8">Serine/threonine-protein kinase PrkC</fullName>
        <ecNumber evidence="8">2.7.11.1</ecNumber>
    </submittedName>
</protein>
<dbReference type="Proteomes" id="UP000319557">
    <property type="component" value="Chromosome"/>
</dbReference>
<dbReference type="Pfam" id="PF12894">
    <property type="entry name" value="ANAPC4_WD40"/>
    <property type="match status" value="1"/>
</dbReference>
<dbReference type="PROSITE" id="PS00108">
    <property type="entry name" value="PROTEIN_KINASE_ST"/>
    <property type="match status" value="1"/>
</dbReference>
<feature type="repeat" description="WD" evidence="5">
    <location>
        <begin position="1055"/>
        <end position="1096"/>
    </location>
</feature>
<feature type="binding site" evidence="6">
    <location>
        <position position="114"/>
    </location>
    <ligand>
        <name>ATP</name>
        <dbReference type="ChEBI" id="CHEBI:30616"/>
    </ligand>
</feature>
<dbReference type="KEGG" id="ruv:EC9_28220"/>
<dbReference type="SUPFAM" id="SSF82171">
    <property type="entry name" value="DPP6 N-terminal domain-like"/>
    <property type="match status" value="1"/>
</dbReference>
<dbReference type="OrthoDB" id="219898at2"/>
<evidence type="ECO:0000256" key="2">
    <source>
        <dbReference type="ARBA" id="ARBA00022741"/>
    </source>
</evidence>
<name>A0A517M174_9BACT</name>
<dbReference type="Gene3D" id="1.10.510.10">
    <property type="entry name" value="Transferase(Phosphotransferase) domain 1"/>
    <property type="match status" value="1"/>
</dbReference>
<dbReference type="AlphaFoldDB" id="A0A517M174"/>
<dbReference type="PANTHER" id="PTHR43289:SF6">
    <property type="entry name" value="SERINE_THREONINE-PROTEIN KINASE NEKL-3"/>
    <property type="match status" value="1"/>
</dbReference>
<dbReference type="PROSITE" id="PS50294">
    <property type="entry name" value="WD_REPEATS_REGION"/>
    <property type="match status" value="1"/>
</dbReference>
<dbReference type="InterPro" id="IPR001680">
    <property type="entry name" value="WD40_rpt"/>
</dbReference>
<dbReference type="GO" id="GO:0005524">
    <property type="term" value="F:ATP binding"/>
    <property type="evidence" value="ECO:0007669"/>
    <property type="project" value="UniProtKB-UniRule"/>
</dbReference>
<evidence type="ECO:0000256" key="1">
    <source>
        <dbReference type="ARBA" id="ARBA00022679"/>
    </source>
</evidence>
<dbReference type="Pfam" id="PF00069">
    <property type="entry name" value="Pkinase"/>
    <property type="match status" value="1"/>
</dbReference>
<dbReference type="InterPro" id="IPR015943">
    <property type="entry name" value="WD40/YVTN_repeat-like_dom_sf"/>
</dbReference>
<evidence type="ECO:0000259" key="7">
    <source>
        <dbReference type="PROSITE" id="PS50011"/>
    </source>
</evidence>